<name>A0ACC5VRC2_9GAMM</name>
<evidence type="ECO:0000313" key="2">
    <source>
        <dbReference type="Proteomes" id="UP001319846"/>
    </source>
</evidence>
<evidence type="ECO:0000313" key="1">
    <source>
        <dbReference type="EMBL" id="MBZ5486261.1"/>
    </source>
</evidence>
<sequence>MPNTSIAKKRLARLALATLISVAFIIAVWLAGSHWLLNSQWLPNRISQFEGIDIRWSQGTSRHPGRWEVENLYLARDDETLPISIEAERATLSLSLLSLLRGELYINALDADGIRRLRVGDIALEAQGALHVADTALSREHLAVPDMTLAITQGRLVRLSDQATLVNAIDLDATASLDDATPTDPATGELNRELLAALSATLDIHAQADAWDVFMPYLEALPWLFLNGRGELTGNIELREGILEERSRLNLDAPELRLTLDERQLQASTHPPAWIIADEPPPRHTATGQGSVTLSVEEGRLGFTTRLSNVTLADTQPYAVDTALRLTSDTANRRIDQLQAPTDAELALEGNITRLDMLDPYLAEVLDGQGIRLTGSGRVDAWARVRDTQAHDGHLKVEAEALSASTQGFRVEGNGTLDAELADTATLTATLDVTQARLTHRKRTLLDGAAIEVNLQSPIDPERAREQATATLEWHTARLPDIRVLQPYLNAYLPTPAPLELISGQAQSHGALSIHPTQLSGDIHLAGNGLAMRWLRSDEDTTLTSDMQLALKLNQAALDGTSLDISGSRLRWQVAEGTHNGERLESILAIREARLARTDDVPSGQFRLEGSVQRLGFLNAFLPDAHGLALSGNGQLFAQGAFRDKRLLAPTRLRIDANQLEVAFLDYLATGRGELTAQIDSTEQARLSLGIPQFSLQRQGDDRPHVEGRHFALTTQTAQLSEVLKSPAPEHFVTRIALPITDVPDFTRYNRYLPESAGITLLGGQASLASEWQLDGMNAQGTLTLRAFGADMALLDQRLRGDLHLSLTLTDGDLETRRFTANDSFLRLENITRPEDGPSADAGWWVQLSMNQARLDWADPIHLESQLGLEMRDTGLLARLFLAHAREKEWLGRLLSVRDISGTADLTLNGDQASLRDLRLQGGPLTLLSDITLADKNASGALYARLGALGVAVELEQNQPNLHLLQPRRWFERWREARADTR</sequence>
<dbReference type="EMBL" id="JABYQT010000001">
    <property type="protein sequence ID" value="MBZ5486261.1"/>
    <property type="molecule type" value="Genomic_DNA"/>
</dbReference>
<accession>A0ACC5VRC2</accession>
<proteinExistence type="predicted"/>
<organism evidence="1 2">
    <name type="scientific">Vreelandella aquamarina</name>
    <dbReference type="NCBI Taxonomy" id="77097"/>
    <lineage>
        <taxon>Bacteria</taxon>
        <taxon>Pseudomonadati</taxon>
        <taxon>Pseudomonadota</taxon>
        <taxon>Gammaproteobacteria</taxon>
        <taxon>Oceanospirillales</taxon>
        <taxon>Halomonadaceae</taxon>
        <taxon>Vreelandella</taxon>
    </lineage>
</organism>
<protein>
    <submittedName>
        <fullName evidence="1">Uncharacterized protein</fullName>
    </submittedName>
</protein>
<gene>
    <name evidence="1" type="ORF">HW452_01805</name>
</gene>
<reference evidence="1" key="1">
    <citation type="submission" date="2020-06" db="EMBL/GenBank/DDBJ databases">
        <title>Whole Genome Sequence of Halomonas aquamarina MB598.</title>
        <authorList>
            <person name="Pervaiz M."/>
            <person name="Fariq A."/>
            <person name="Yasmin A."/>
            <person name="Welch M."/>
        </authorList>
    </citation>
    <scope>NUCLEOTIDE SEQUENCE</scope>
    <source>
        <strain evidence="1">MB598</strain>
    </source>
</reference>
<comment type="caution">
    <text evidence="1">The sequence shown here is derived from an EMBL/GenBank/DDBJ whole genome shotgun (WGS) entry which is preliminary data.</text>
</comment>
<keyword evidence="2" id="KW-1185">Reference proteome</keyword>
<dbReference type="Proteomes" id="UP001319846">
    <property type="component" value="Unassembled WGS sequence"/>
</dbReference>